<dbReference type="EMBL" id="JAYMGO010000016">
    <property type="protein sequence ID" value="KAL1259429.1"/>
    <property type="molecule type" value="Genomic_DNA"/>
</dbReference>
<dbReference type="SUPFAM" id="SSF55486">
    <property type="entry name" value="Metalloproteases ('zincins'), catalytic domain"/>
    <property type="match status" value="1"/>
</dbReference>
<dbReference type="InterPro" id="IPR006026">
    <property type="entry name" value="Peptidase_Metallo"/>
</dbReference>
<feature type="domain" description="Peptidase M12A" evidence="3">
    <location>
        <begin position="40"/>
        <end position="210"/>
    </location>
</feature>
<accession>A0ABR3M2R7</accession>
<keyword evidence="1 2" id="KW-0479">Metal-binding</keyword>
<dbReference type="PROSITE" id="PS51864">
    <property type="entry name" value="ASTACIN"/>
    <property type="match status" value="1"/>
</dbReference>
<feature type="binding site" evidence="1">
    <location>
        <position position="141"/>
    </location>
    <ligand>
        <name>Zn(2+)</name>
        <dbReference type="ChEBI" id="CHEBI:29105"/>
        <note>catalytic</note>
    </ligand>
</feature>
<keyword evidence="2" id="KW-0645">Protease</keyword>
<proteinExistence type="predicted"/>
<sequence>MKFLLLSLALALCPASSMPPPDRVGLNLREGDIMMPNQRNAILGNQYRWNIPIPYELSVNLSVNYKGIILRAFEQFRLKSCIDFKLRTAEDISYISVESRDGCWSYVGRRSTGAQTISVGNGCGLKATVEHLFLHALGFWHEQLRYDRDDYVTINFKNIITGKESSFYKYYKNVSTTQDTPYDYYSLMHYDKNAFSNGNGFTIITKHPEF</sequence>
<evidence type="ECO:0000313" key="4">
    <source>
        <dbReference type="EMBL" id="KAL1259429.1"/>
    </source>
</evidence>
<comment type="caution">
    <text evidence="1">Lacks conserved residue(s) required for the propagation of feature annotation.</text>
</comment>
<keyword evidence="5" id="KW-1185">Reference proteome</keyword>
<keyword evidence="2" id="KW-0378">Hydrolase</keyword>
<evidence type="ECO:0000256" key="1">
    <source>
        <dbReference type="PROSITE-ProRule" id="PRU01211"/>
    </source>
</evidence>
<name>A0ABR3M2R7_9TELE</name>
<evidence type="ECO:0000313" key="5">
    <source>
        <dbReference type="Proteomes" id="UP001558613"/>
    </source>
</evidence>
<evidence type="ECO:0000259" key="3">
    <source>
        <dbReference type="PROSITE" id="PS51864"/>
    </source>
</evidence>
<dbReference type="Pfam" id="PF01400">
    <property type="entry name" value="Astacin"/>
    <property type="match status" value="1"/>
</dbReference>
<feature type="binding site" evidence="1">
    <location>
        <position position="135"/>
    </location>
    <ligand>
        <name>Zn(2+)</name>
        <dbReference type="ChEBI" id="CHEBI:29105"/>
        <note>catalytic</note>
    </ligand>
</feature>
<keyword evidence="1 2" id="KW-0862">Zinc</keyword>
<dbReference type="PANTHER" id="PTHR10127">
    <property type="entry name" value="DISCOIDIN, CUB, EGF, LAMININ , AND ZINC METALLOPROTEASE DOMAIN CONTAINING"/>
    <property type="match status" value="1"/>
</dbReference>
<dbReference type="InterPro" id="IPR001506">
    <property type="entry name" value="Peptidase_M12A"/>
</dbReference>
<dbReference type="PRINTS" id="PR00480">
    <property type="entry name" value="ASTACIN"/>
</dbReference>
<comment type="caution">
    <text evidence="4">The sequence shown here is derived from an EMBL/GenBank/DDBJ whole genome shotgun (WGS) entry which is preliminary data.</text>
</comment>
<keyword evidence="2" id="KW-0732">Signal</keyword>
<dbReference type="Proteomes" id="UP001558613">
    <property type="component" value="Unassembled WGS sequence"/>
</dbReference>
<gene>
    <name evidence="4" type="ORF">QQF64_010006</name>
</gene>
<organism evidence="4 5">
    <name type="scientific">Cirrhinus molitorella</name>
    <name type="common">mud carp</name>
    <dbReference type="NCBI Taxonomy" id="172907"/>
    <lineage>
        <taxon>Eukaryota</taxon>
        <taxon>Metazoa</taxon>
        <taxon>Chordata</taxon>
        <taxon>Craniata</taxon>
        <taxon>Vertebrata</taxon>
        <taxon>Euteleostomi</taxon>
        <taxon>Actinopterygii</taxon>
        <taxon>Neopterygii</taxon>
        <taxon>Teleostei</taxon>
        <taxon>Ostariophysi</taxon>
        <taxon>Cypriniformes</taxon>
        <taxon>Cyprinidae</taxon>
        <taxon>Labeoninae</taxon>
        <taxon>Labeonini</taxon>
        <taxon>Cirrhinus</taxon>
    </lineage>
</organism>
<dbReference type="SMART" id="SM00235">
    <property type="entry name" value="ZnMc"/>
    <property type="match status" value="1"/>
</dbReference>
<feature type="binding site" evidence="1">
    <location>
        <position position="131"/>
    </location>
    <ligand>
        <name>Zn(2+)</name>
        <dbReference type="ChEBI" id="CHEBI:29105"/>
        <note>catalytic</note>
    </ligand>
</feature>
<keyword evidence="2" id="KW-0482">Metalloprotease</keyword>
<comment type="cofactor">
    <cofactor evidence="1 2">
        <name>Zn(2+)</name>
        <dbReference type="ChEBI" id="CHEBI:29105"/>
    </cofactor>
    <text evidence="1 2">Binds 1 zinc ion per subunit.</text>
</comment>
<evidence type="ECO:0000256" key="2">
    <source>
        <dbReference type="RuleBase" id="RU361183"/>
    </source>
</evidence>
<dbReference type="EC" id="3.4.24.-" evidence="2"/>
<dbReference type="PANTHER" id="PTHR10127:SF903">
    <property type="entry name" value="MEPRIN A SUBUNIT"/>
    <property type="match status" value="1"/>
</dbReference>
<feature type="chain" id="PRO_5044991021" description="Metalloendopeptidase" evidence="2">
    <location>
        <begin position="18"/>
        <end position="210"/>
    </location>
</feature>
<dbReference type="Gene3D" id="3.40.390.10">
    <property type="entry name" value="Collagenase (Catalytic Domain)"/>
    <property type="match status" value="1"/>
</dbReference>
<dbReference type="InterPro" id="IPR024079">
    <property type="entry name" value="MetalloPept_cat_dom_sf"/>
</dbReference>
<protein>
    <recommendedName>
        <fullName evidence="2">Metalloendopeptidase</fullName>
        <ecNumber evidence="2">3.4.24.-</ecNumber>
    </recommendedName>
</protein>
<feature type="signal peptide" evidence="2">
    <location>
        <begin position="1"/>
        <end position="17"/>
    </location>
</feature>
<reference evidence="4 5" key="1">
    <citation type="submission" date="2023-09" db="EMBL/GenBank/DDBJ databases">
        <authorList>
            <person name="Wang M."/>
        </authorList>
    </citation>
    <scope>NUCLEOTIDE SEQUENCE [LARGE SCALE GENOMIC DNA]</scope>
    <source>
        <strain evidence="4">GT-2023</strain>
        <tissue evidence="4">Liver</tissue>
    </source>
</reference>